<dbReference type="Pfam" id="PF13439">
    <property type="entry name" value="Glyco_transf_4"/>
    <property type="match status" value="1"/>
</dbReference>
<proteinExistence type="predicted"/>
<dbReference type="InterPro" id="IPR050194">
    <property type="entry name" value="Glycosyltransferase_grp1"/>
</dbReference>
<dbReference type="PANTHER" id="PTHR45947">
    <property type="entry name" value="SULFOQUINOVOSYL TRANSFERASE SQD2"/>
    <property type="match status" value="1"/>
</dbReference>
<sequence>MVNVVPGEAPHEEPAEKSTEQSTENRGEHTTGKLRILIAADTYPPDVNGAAVFSHRLAKNMAARGHEVHIAAARTSRGPDMVEHTDEATVHRFRSFKAPTHEYIRLCLPWLVEPAMGRLMDELQPDVVHVQCHYMIGKAAIDAAAERGLRTIATNHFMPENLDPFLPFPAWFRRIVAKNSWRDMGKLMGKAAVVTTPTPLAARTMMERAGFEKVLPLSNGIDVENYRVRPGEVLARPERPTVLFVGRLAVEKNVDVLIEAIAKTDPALGIGLDIVGDGEQRVLLAAQIQELGLGDRVRMRGHVDEDALRLAYLEADVFCQPGTAELQSLVSLEAMSAGLPVVLADALALPHLVEDGVNGYLFEPGNSAHLAARLEQLFAVSPEQRIQMGERSRERAGRHSLNATMNAFEKLYRGADWIESRHTP</sequence>
<dbReference type="EMBL" id="PVTY01000008">
    <property type="protein sequence ID" value="PRZ15688.1"/>
    <property type="molecule type" value="Genomic_DNA"/>
</dbReference>
<feature type="domain" description="Glycosyltransferase subfamily 4-like N-terminal" evidence="6">
    <location>
        <begin position="47"/>
        <end position="224"/>
    </location>
</feature>
<gene>
    <name evidence="7" type="ORF">BCL67_108150</name>
</gene>
<dbReference type="PANTHER" id="PTHR45947:SF3">
    <property type="entry name" value="SULFOQUINOVOSYL TRANSFERASE SQD2"/>
    <property type="match status" value="1"/>
</dbReference>
<evidence type="ECO:0000256" key="1">
    <source>
        <dbReference type="ARBA" id="ARBA00021292"/>
    </source>
</evidence>
<dbReference type="InterPro" id="IPR028098">
    <property type="entry name" value="Glyco_trans_4-like_N"/>
</dbReference>
<dbReference type="OrthoDB" id="9802525at2"/>
<evidence type="ECO:0000259" key="6">
    <source>
        <dbReference type="Pfam" id="PF13439"/>
    </source>
</evidence>
<dbReference type="Gene3D" id="3.40.50.2000">
    <property type="entry name" value="Glycogen Phosphorylase B"/>
    <property type="match status" value="2"/>
</dbReference>
<evidence type="ECO:0000256" key="4">
    <source>
        <dbReference type="SAM" id="MobiDB-lite"/>
    </source>
</evidence>
<dbReference type="AlphaFoldDB" id="A0A2T0YKJ9"/>
<name>A0A2T0YKJ9_9MICC</name>
<dbReference type="GO" id="GO:0016757">
    <property type="term" value="F:glycosyltransferase activity"/>
    <property type="evidence" value="ECO:0007669"/>
    <property type="project" value="UniProtKB-KW"/>
</dbReference>
<evidence type="ECO:0000256" key="2">
    <source>
        <dbReference type="ARBA" id="ARBA00022676"/>
    </source>
</evidence>
<dbReference type="GO" id="GO:1901137">
    <property type="term" value="P:carbohydrate derivative biosynthetic process"/>
    <property type="evidence" value="ECO:0007669"/>
    <property type="project" value="UniProtKB-ARBA"/>
</dbReference>
<comment type="caution">
    <text evidence="7">The sequence shown here is derived from an EMBL/GenBank/DDBJ whole genome shotgun (WGS) entry which is preliminary data.</text>
</comment>
<keyword evidence="3 7" id="KW-0808">Transferase</keyword>
<dbReference type="Pfam" id="PF00534">
    <property type="entry name" value="Glycos_transf_1"/>
    <property type="match status" value="1"/>
</dbReference>
<feature type="region of interest" description="Disordered" evidence="4">
    <location>
        <begin position="1"/>
        <end position="31"/>
    </location>
</feature>
<dbReference type="Proteomes" id="UP000238217">
    <property type="component" value="Unassembled WGS sequence"/>
</dbReference>
<protein>
    <recommendedName>
        <fullName evidence="1">D-inositol 3-phosphate glycosyltransferase</fullName>
    </recommendedName>
</protein>
<keyword evidence="8" id="KW-1185">Reference proteome</keyword>
<accession>A0A2T0YKJ9</accession>
<organism evidence="7 8">
    <name type="scientific">Nesterenkonia sandarakina</name>
    <dbReference type="NCBI Taxonomy" id="272918"/>
    <lineage>
        <taxon>Bacteria</taxon>
        <taxon>Bacillati</taxon>
        <taxon>Actinomycetota</taxon>
        <taxon>Actinomycetes</taxon>
        <taxon>Micrococcales</taxon>
        <taxon>Micrococcaceae</taxon>
        <taxon>Nesterenkonia</taxon>
    </lineage>
</organism>
<feature type="domain" description="Glycosyl transferase family 1" evidence="5">
    <location>
        <begin position="235"/>
        <end position="395"/>
    </location>
</feature>
<keyword evidence="2" id="KW-0328">Glycosyltransferase</keyword>
<dbReference type="InterPro" id="IPR001296">
    <property type="entry name" value="Glyco_trans_1"/>
</dbReference>
<dbReference type="RefSeq" id="WP_106122974.1">
    <property type="nucleotide sequence ID" value="NZ_PVTY01000008.1"/>
</dbReference>
<evidence type="ECO:0000313" key="8">
    <source>
        <dbReference type="Proteomes" id="UP000238217"/>
    </source>
</evidence>
<feature type="compositionally biased region" description="Basic and acidic residues" evidence="4">
    <location>
        <begin position="9"/>
        <end position="31"/>
    </location>
</feature>
<dbReference type="SUPFAM" id="SSF53756">
    <property type="entry name" value="UDP-Glycosyltransferase/glycogen phosphorylase"/>
    <property type="match status" value="1"/>
</dbReference>
<reference evidence="7 8" key="1">
    <citation type="submission" date="2018-03" db="EMBL/GenBank/DDBJ databases">
        <title>Comparative analysis of microorganisms from saline springs in Andes Mountain Range, Colombia.</title>
        <authorList>
            <person name="Rubin E."/>
        </authorList>
    </citation>
    <scope>NUCLEOTIDE SEQUENCE [LARGE SCALE GENOMIC DNA]</scope>
    <source>
        <strain evidence="7 8">CG 35</strain>
    </source>
</reference>
<evidence type="ECO:0000313" key="7">
    <source>
        <dbReference type="EMBL" id="PRZ15688.1"/>
    </source>
</evidence>
<evidence type="ECO:0000259" key="5">
    <source>
        <dbReference type="Pfam" id="PF00534"/>
    </source>
</evidence>
<evidence type="ECO:0000256" key="3">
    <source>
        <dbReference type="ARBA" id="ARBA00022679"/>
    </source>
</evidence>